<feature type="domain" description="Cyclic di-GMP receptor atypical PilZ" evidence="1">
    <location>
        <begin position="45"/>
        <end position="178"/>
    </location>
</feature>
<dbReference type="Proteomes" id="UP000253782">
    <property type="component" value="Unassembled WGS sequence"/>
</dbReference>
<reference evidence="2 3" key="1">
    <citation type="submission" date="2018-07" db="EMBL/GenBank/DDBJ databases">
        <title>Dyella tabacisoli L4-6T, whole genome shotgun sequence.</title>
        <authorList>
            <person name="Zhou X.-K."/>
            <person name="Li W.-J."/>
            <person name="Duan Y.-Q."/>
        </authorList>
    </citation>
    <scope>NUCLEOTIDE SEQUENCE [LARGE SCALE GENOMIC DNA]</scope>
    <source>
        <strain evidence="2 3">L4-6</strain>
    </source>
</reference>
<evidence type="ECO:0000259" key="1">
    <source>
        <dbReference type="Pfam" id="PF16823"/>
    </source>
</evidence>
<sequence>MSSPWDDFEQRLACEGEWHVDCAPLTWPMDARVAAGYVERNLSVLSTIAVLEDRRSDSADDDNPLMQEMLRLDAKLNALLDIVNRLLVPTALPTRQTLRFNAVGALLPATLPSESEALLLRIRFDASPGLLLELPARCLRQFDDGRRFVQFEQCSDALREGLERLVFRHHRRKVAVIRHAGF</sequence>
<dbReference type="InterPro" id="IPR031800">
    <property type="entry name" value="PilZ_atypical"/>
</dbReference>
<evidence type="ECO:0000313" key="2">
    <source>
        <dbReference type="EMBL" id="RDD79755.1"/>
    </source>
</evidence>
<dbReference type="AlphaFoldDB" id="A0A369UI19"/>
<gene>
    <name evidence="2" type="ORF">DVJ77_20725</name>
</gene>
<proteinExistence type="predicted"/>
<dbReference type="RefSeq" id="WP_114847443.1">
    <property type="nucleotide sequence ID" value="NZ_JBHSPE010000001.1"/>
</dbReference>
<dbReference type="EMBL" id="QQAH01000026">
    <property type="protein sequence ID" value="RDD79755.1"/>
    <property type="molecule type" value="Genomic_DNA"/>
</dbReference>
<protein>
    <submittedName>
        <fullName evidence="2">PilZ domain-containing protein</fullName>
    </submittedName>
</protein>
<organism evidence="2 3">
    <name type="scientific">Dyella tabacisoli</name>
    <dbReference type="NCBI Taxonomy" id="2282381"/>
    <lineage>
        <taxon>Bacteria</taxon>
        <taxon>Pseudomonadati</taxon>
        <taxon>Pseudomonadota</taxon>
        <taxon>Gammaproteobacteria</taxon>
        <taxon>Lysobacterales</taxon>
        <taxon>Rhodanobacteraceae</taxon>
        <taxon>Dyella</taxon>
    </lineage>
</organism>
<name>A0A369UI19_9GAMM</name>
<dbReference type="OrthoDB" id="9151696at2"/>
<comment type="caution">
    <text evidence="2">The sequence shown here is derived from an EMBL/GenBank/DDBJ whole genome shotgun (WGS) entry which is preliminary data.</text>
</comment>
<dbReference type="Pfam" id="PF16823">
    <property type="entry name" value="tPilZ"/>
    <property type="match status" value="1"/>
</dbReference>
<evidence type="ECO:0000313" key="3">
    <source>
        <dbReference type="Proteomes" id="UP000253782"/>
    </source>
</evidence>
<keyword evidence="3" id="KW-1185">Reference proteome</keyword>
<accession>A0A369UI19</accession>